<proteinExistence type="predicted"/>
<reference evidence="2" key="1">
    <citation type="submission" date="2016-09" db="EMBL/GenBank/DDBJ databases">
        <authorList>
            <person name="Jeantristanb JTB J.-T."/>
            <person name="Ricardo R."/>
        </authorList>
    </citation>
    <scope>NUCLEOTIDE SEQUENCE [LARGE SCALE GENOMIC DNA]</scope>
</reference>
<sequence>MELDAILRKDFFSHASPIRSSFGYECRYCYSGRLRRSHALKHAASYKHHARTAALDDGHTTPSNPASLALFFPDSTDDQFMDNAEHKEEHFAWEPDMCPTPRKIPPLAKIFVATPFLTTHRQASPIFAEALIRFNVLERAVWNSDQQYRTTALSLISSALSTARSDLHKLTILKCVQIWYKGQPMTFTEDHVAWWSVLRLAEDTNKKKDPAPSFWDGVADVAKTLATKAAEKYDSQRSTAFYRRRIISKRPADCSNSFLWRTVVAKFYPDDAAPKTTISTTDGCFQACCTSGIRSYDPPADFHRLVLTQKEKLKEGDSMMNDQG</sequence>
<evidence type="ECO:0000313" key="1">
    <source>
        <dbReference type="EMBL" id="SCV70390.1"/>
    </source>
</evidence>
<protein>
    <submittedName>
        <fullName evidence="1">BQ2448_1784 protein</fullName>
    </submittedName>
</protein>
<name>A0A238F974_9BASI</name>
<gene>
    <name evidence="1" type="ORF">BQ2448_1784</name>
</gene>
<dbReference type="EMBL" id="FMSP01000005">
    <property type="protein sequence ID" value="SCV70390.1"/>
    <property type="molecule type" value="Genomic_DNA"/>
</dbReference>
<dbReference type="AlphaFoldDB" id="A0A238F974"/>
<accession>A0A238F974</accession>
<organism evidence="1 2">
    <name type="scientific">Microbotryum intermedium</name>
    <dbReference type="NCBI Taxonomy" id="269621"/>
    <lineage>
        <taxon>Eukaryota</taxon>
        <taxon>Fungi</taxon>
        <taxon>Dikarya</taxon>
        <taxon>Basidiomycota</taxon>
        <taxon>Pucciniomycotina</taxon>
        <taxon>Microbotryomycetes</taxon>
        <taxon>Microbotryales</taxon>
        <taxon>Microbotryaceae</taxon>
        <taxon>Microbotryum</taxon>
    </lineage>
</organism>
<evidence type="ECO:0000313" key="2">
    <source>
        <dbReference type="Proteomes" id="UP000198372"/>
    </source>
</evidence>
<dbReference type="Proteomes" id="UP000198372">
    <property type="component" value="Unassembled WGS sequence"/>
</dbReference>
<keyword evidence="2" id="KW-1185">Reference proteome</keyword>
<dbReference type="OrthoDB" id="10670565at2759"/>